<dbReference type="EMBL" id="JACXST010000001">
    <property type="protein sequence ID" value="MBD9359194.1"/>
    <property type="molecule type" value="Genomic_DNA"/>
</dbReference>
<dbReference type="Proteomes" id="UP000641152">
    <property type="component" value="Unassembled WGS sequence"/>
</dbReference>
<organism evidence="1 2">
    <name type="scientific">Methylomonas fluvii</name>
    <dbReference type="NCBI Taxonomy" id="1854564"/>
    <lineage>
        <taxon>Bacteria</taxon>
        <taxon>Pseudomonadati</taxon>
        <taxon>Pseudomonadota</taxon>
        <taxon>Gammaproteobacteria</taxon>
        <taxon>Methylococcales</taxon>
        <taxon>Methylococcaceae</taxon>
        <taxon>Methylomonas</taxon>
    </lineage>
</organism>
<name>A0ABR9D7V6_9GAMM</name>
<keyword evidence="2" id="KW-1185">Reference proteome</keyword>
<dbReference type="RefSeq" id="WP_192392121.1">
    <property type="nucleotide sequence ID" value="NZ_CAJHIU010000001.1"/>
</dbReference>
<protein>
    <submittedName>
        <fullName evidence="1">Uncharacterized protein</fullName>
    </submittedName>
</protein>
<reference evidence="1 2" key="1">
    <citation type="submission" date="2020-09" db="EMBL/GenBank/DDBJ databases">
        <title>Methylomonas albis sp. nov. and Methylomonas fluvii sp. nov.: Two cold-adapted methanotrophs from the River Elbe and an amended description of Methylovulum psychrotolerans strain Eb1.</title>
        <authorList>
            <person name="Bussmann I.K."/>
            <person name="Klings K.-W."/>
            <person name="Warnstedt J."/>
            <person name="Hoppert M."/>
            <person name="Saborowski A."/>
            <person name="Horn F."/>
            <person name="Liebner S."/>
        </authorList>
    </citation>
    <scope>NUCLEOTIDE SEQUENCE [LARGE SCALE GENOMIC DNA]</scope>
    <source>
        <strain evidence="1 2">EbB</strain>
    </source>
</reference>
<gene>
    <name evidence="1" type="ORF">EBB_01250</name>
</gene>
<evidence type="ECO:0000313" key="2">
    <source>
        <dbReference type="Proteomes" id="UP000641152"/>
    </source>
</evidence>
<accession>A0ABR9D7V6</accession>
<proteinExistence type="predicted"/>
<sequence length="127" mass="13703">MIIKIINIDSSKGKKNIKFETPVGVGRGIWEGELLAAGQLIDVEIDVEDTLQWGVTLSISNNKTSGIALDNNGFSFVAEVVSYEGDGCLVIKLAESIILLDVNGMPSDIHGWVQGKADTVRLYPTNL</sequence>
<evidence type="ECO:0000313" key="1">
    <source>
        <dbReference type="EMBL" id="MBD9359194.1"/>
    </source>
</evidence>
<comment type="caution">
    <text evidence="1">The sequence shown here is derived from an EMBL/GenBank/DDBJ whole genome shotgun (WGS) entry which is preliminary data.</text>
</comment>